<accession>A0A286DTC2</accession>
<feature type="compositionally biased region" description="Basic and acidic residues" evidence="1">
    <location>
        <begin position="1"/>
        <end position="10"/>
    </location>
</feature>
<reference evidence="2 3" key="1">
    <citation type="submission" date="2017-09" db="EMBL/GenBank/DDBJ databases">
        <authorList>
            <person name="Ehlers B."/>
            <person name="Leendertz F.H."/>
        </authorList>
    </citation>
    <scope>NUCLEOTIDE SEQUENCE [LARGE SCALE GENOMIC DNA]</scope>
    <source>
        <strain evidence="2 3">CGMCC 4.7095</strain>
    </source>
</reference>
<evidence type="ECO:0000256" key="1">
    <source>
        <dbReference type="SAM" id="MobiDB-lite"/>
    </source>
</evidence>
<dbReference type="Proteomes" id="UP000219072">
    <property type="component" value="Unassembled WGS sequence"/>
</dbReference>
<dbReference type="AlphaFoldDB" id="A0A286DTC2"/>
<gene>
    <name evidence="2" type="ORF">SAMN06297387_103412</name>
</gene>
<sequence length="106" mass="11739">MDVHPYEPRRPSASLRPASGAIPGMRSPYERAGGSQTPIYDSLCAEYRRLFRTLPGDRSGEEELRFVGFNTIRGVGVGSWRHLEYRPGGQARAELPPGRPEAAGER</sequence>
<feature type="region of interest" description="Disordered" evidence="1">
    <location>
        <begin position="1"/>
        <end position="35"/>
    </location>
</feature>
<feature type="region of interest" description="Disordered" evidence="1">
    <location>
        <begin position="87"/>
        <end position="106"/>
    </location>
</feature>
<dbReference type="OrthoDB" id="4350605at2"/>
<keyword evidence="3" id="KW-1185">Reference proteome</keyword>
<evidence type="ECO:0000313" key="3">
    <source>
        <dbReference type="Proteomes" id="UP000219072"/>
    </source>
</evidence>
<name>A0A286DTC2_9ACTN</name>
<protein>
    <submittedName>
        <fullName evidence="2">Uncharacterized protein</fullName>
    </submittedName>
</protein>
<evidence type="ECO:0000313" key="2">
    <source>
        <dbReference type="EMBL" id="SOD61804.1"/>
    </source>
</evidence>
<organism evidence="2 3">
    <name type="scientific">Streptomyces zhaozhouensis</name>
    <dbReference type="NCBI Taxonomy" id="1300267"/>
    <lineage>
        <taxon>Bacteria</taxon>
        <taxon>Bacillati</taxon>
        <taxon>Actinomycetota</taxon>
        <taxon>Actinomycetes</taxon>
        <taxon>Kitasatosporales</taxon>
        <taxon>Streptomycetaceae</taxon>
        <taxon>Streptomyces</taxon>
    </lineage>
</organism>
<dbReference type="EMBL" id="OCNE01000003">
    <property type="protein sequence ID" value="SOD61804.1"/>
    <property type="molecule type" value="Genomic_DNA"/>
</dbReference>
<proteinExistence type="predicted"/>